<feature type="compositionally biased region" description="Low complexity" evidence="1">
    <location>
        <begin position="241"/>
        <end position="251"/>
    </location>
</feature>
<name>A0A4Z1P2Q2_9PEZI</name>
<feature type="chain" id="PRO_5021352158" evidence="2">
    <location>
        <begin position="19"/>
        <end position="574"/>
    </location>
</feature>
<gene>
    <name evidence="4" type="ORF">E6O75_ATG10929</name>
</gene>
<dbReference type="AlphaFoldDB" id="A0A4Z1P2Q2"/>
<sequence>MMLSNLLVGLTMATLSSARPWYNSTTTSVAAYGTGYGTGLIGTAPHDSYSSIKAAEAHAAGCSVSYVTVTATPVSATTDSLLSPTTSDEKYSYVIVSGTTSWFNGVSPPASQFDSTVSESSTVVVGTITATTYSTTTEIVQSSSELPITETMTATSTHTLTRTRTKTGESEGSETETADSTSWQWASPTADTTGFPILTLSGSEGLSFTGVLSASTSATIMLPVPSLTGVSSVQTIATNSPTVPSTSGVSSMQTSATTSPTVPLTTGMSSVQTSATTSLTVPLTTGMSSVQTSATTSLTVTSKTGMSSVQTSATTSLIVTSKTGMSSVQTSATNSLTVTSKTEVSPVLSTSPAAPSSTACGEVGNYTITWDDEPLFVQPKNSTSTLFPPVFNPYHHLFYANGFAYIAPPAGGSPFPATSNPNTAVFMPNLVIDATAKNHSVSVVDNLLPGEISAGRRASDRIWQFDAYGADLGCDNASKSPCEMTITGYAYDANTTSEYPIVQQKVGLPACDTHILHDCSLKHVDFQGFRGLSGIQFEAVVGGRQKIFVLDNLNLGWCDNSCAAGLKRFRYGKN</sequence>
<evidence type="ECO:0000313" key="5">
    <source>
        <dbReference type="Proteomes" id="UP000298493"/>
    </source>
</evidence>
<evidence type="ECO:0000256" key="2">
    <source>
        <dbReference type="SAM" id="SignalP"/>
    </source>
</evidence>
<dbReference type="OrthoDB" id="5385013at2759"/>
<feature type="region of interest" description="Disordered" evidence="1">
    <location>
        <begin position="157"/>
        <end position="186"/>
    </location>
</feature>
<evidence type="ECO:0000313" key="4">
    <source>
        <dbReference type="EMBL" id="TID22135.1"/>
    </source>
</evidence>
<feature type="signal peptide" evidence="2">
    <location>
        <begin position="1"/>
        <end position="18"/>
    </location>
</feature>
<dbReference type="Pfam" id="PF24086">
    <property type="entry name" value="DUF7371"/>
    <property type="match status" value="1"/>
</dbReference>
<feature type="domain" description="DUF7371" evidence="3">
    <location>
        <begin position="362"/>
        <end position="568"/>
    </location>
</feature>
<dbReference type="Proteomes" id="UP000298493">
    <property type="component" value="Unassembled WGS sequence"/>
</dbReference>
<proteinExistence type="predicted"/>
<organism evidence="4 5">
    <name type="scientific">Venturia nashicola</name>
    <dbReference type="NCBI Taxonomy" id="86259"/>
    <lineage>
        <taxon>Eukaryota</taxon>
        <taxon>Fungi</taxon>
        <taxon>Dikarya</taxon>
        <taxon>Ascomycota</taxon>
        <taxon>Pezizomycotina</taxon>
        <taxon>Dothideomycetes</taxon>
        <taxon>Pleosporomycetidae</taxon>
        <taxon>Venturiales</taxon>
        <taxon>Venturiaceae</taxon>
        <taxon>Venturia</taxon>
    </lineage>
</organism>
<feature type="region of interest" description="Disordered" evidence="1">
    <location>
        <begin position="241"/>
        <end position="268"/>
    </location>
</feature>
<accession>A0A4Z1P2Q2</accession>
<feature type="compositionally biased region" description="Polar residues" evidence="1">
    <location>
        <begin position="252"/>
        <end position="268"/>
    </location>
</feature>
<keyword evidence="5" id="KW-1185">Reference proteome</keyword>
<evidence type="ECO:0000256" key="1">
    <source>
        <dbReference type="SAM" id="MobiDB-lite"/>
    </source>
</evidence>
<protein>
    <submittedName>
        <fullName evidence="4">Leptomycin B resistance protein pmd1</fullName>
    </submittedName>
</protein>
<comment type="caution">
    <text evidence="4">The sequence shown here is derived from an EMBL/GenBank/DDBJ whole genome shotgun (WGS) entry which is preliminary data.</text>
</comment>
<dbReference type="InterPro" id="IPR055795">
    <property type="entry name" value="DUF7371"/>
</dbReference>
<evidence type="ECO:0000259" key="3">
    <source>
        <dbReference type="Pfam" id="PF24086"/>
    </source>
</evidence>
<dbReference type="EMBL" id="SNSC02000008">
    <property type="protein sequence ID" value="TID22135.1"/>
    <property type="molecule type" value="Genomic_DNA"/>
</dbReference>
<keyword evidence="2" id="KW-0732">Signal</keyword>
<reference evidence="4 5" key="1">
    <citation type="submission" date="2019-04" db="EMBL/GenBank/DDBJ databases">
        <title>High contiguity whole genome sequence and gene annotation resource for two Venturia nashicola isolates.</title>
        <authorList>
            <person name="Prokchorchik M."/>
            <person name="Won K."/>
            <person name="Lee Y."/>
            <person name="Choi E.D."/>
            <person name="Segonzac C."/>
            <person name="Sohn K.H."/>
        </authorList>
    </citation>
    <scope>NUCLEOTIDE SEQUENCE [LARGE SCALE GENOMIC DNA]</scope>
    <source>
        <strain evidence="4 5">PRI2</strain>
    </source>
</reference>